<dbReference type="Proteomes" id="UP000288947">
    <property type="component" value="Chromosome"/>
</dbReference>
<evidence type="ECO:0000313" key="2">
    <source>
        <dbReference type="EMBL" id="QAV32993.1"/>
    </source>
</evidence>
<dbReference type="RefSeq" id="WP_033191954.1">
    <property type="nucleotide sequence ID" value="NZ_CP026721.1"/>
</dbReference>
<feature type="transmembrane region" description="Helical" evidence="1">
    <location>
        <begin position="189"/>
        <end position="207"/>
    </location>
</feature>
<evidence type="ECO:0000313" key="3">
    <source>
        <dbReference type="Proteomes" id="UP000288947"/>
    </source>
</evidence>
<feature type="transmembrane region" description="Helical" evidence="1">
    <location>
        <begin position="157"/>
        <end position="177"/>
    </location>
</feature>
<keyword evidence="3" id="KW-1185">Reference proteome</keyword>
<accession>A0ABX5QRI8</accession>
<sequence>MSGTSVNFDIQNIKKLAEFFTSSWYLFLPLSVFVLIFPNLVELVTLLAMGLIVGYGYVSPLIFNFVEKFLPQLSNSFQSNALLYSIIISVIFAVIFYSLYKSIIFLGSFIISFLVGSFLIKSFLTPYLTLEWYVYVVIGLLTGLIGGLYAVRNSSKFVGLVSTAVCSFILASIASSFFDKYVFALNNTVFGWIVFVLSLFIFLVRITKLWGVKEHGK</sequence>
<reference evidence="2 3" key="1">
    <citation type="submission" date="2018-01" db="EMBL/GenBank/DDBJ databases">
        <title>The whole genome sequencing and assembly of Fervidobacterium changbaicum CBS-1 strain.</title>
        <authorList>
            <person name="Kim J.-Y."/>
            <person name="Park M.-K."/>
            <person name="Yi H."/>
            <person name="Bahn Y.-S."/>
            <person name="Kim J.F."/>
            <person name="Lee D.-W."/>
        </authorList>
    </citation>
    <scope>NUCLEOTIDE SEQUENCE [LARGE SCALE GENOMIC DNA]</scope>
    <source>
        <strain evidence="2 3">CBS-1</strain>
    </source>
</reference>
<feature type="transmembrane region" description="Helical" evidence="1">
    <location>
        <begin position="77"/>
        <end position="96"/>
    </location>
</feature>
<feature type="transmembrane region" description="Helical" evidence="1">
    <location>
        <begin position="132"/>
        <end position="150"/>
    </location>
</feature>
<keyword evidence="1" id="KW-1133">Transmembrane helix</keyword>
<proteinExistence type="predicted"/>
<keyword evidence="1" id="KW-0472">Membrane</keyword>
<protein>
    <recommendedName>
        <fullName evidence="4">DUF4203 domain-containing protein</fullName>
    </recommendedName>
</protein>
<name>A0ABX5QRI8_9BACT</name>
<evidence type="ECO:0000256" key="1">
    <source>
        <dbReference type="SAM" id="Phobius"/>
    </source>
</evidence>
<dbReference type="EMBL" id="CP026721">
    <property type="protein sequence ID" value="QAV32993.1"/>
    <property type="molecule type" value="Genomic_DNA"/>
</dbReference>
<evidence type="ECO:0008006" key="4">
    <source>
        <dbReference type="Google" id="ProtNLM"/>
    </source>
</evidence>
<feature type="transmembrane region" description="Helical" evidence="1">
    <location>
        <begin position="103"/>
        <end position="120"/>
    </location>
</feature>
<gene>
    <name evidence="2" type="ORF">CBS1_04095</name>
</gene>
<organism evidence="2 3">
    <name type="scientific">Fervidobacterium changbaicum</name>
    <dbReference type="NCBI Taxonomy" id="310769"/>
    <lineage>
        <taxon>Bacteria</taxon>
        <taxon>Thermotogati</taxon>
        <taxon>Thermotogota</taxon>
        <taxon>Thermotogae</taxon>
        <taxon>Thermotogales</taxon>
        <taxon>Fervidobacteriaceae</taxon>
        <taxon>Fervidobacterium</taxon>
    </lineage>
</organism>
<feature type="transmembrane region" description="Helical" evidence="1">
    <location>
        <begin position="24"/>
        <end position="57"/>
    </location>
</feature>
<keyword evidence="1" id="KW-0812">Transmembrane</keyword>